<evidence type="ECO:0000313" key="2">
    <source>
        <dbReference type="EMBL" id="MBJ7879769.1"/>
    </source>
</evidence>
<sequence>MNCVYILYSESLDKYYVGEASNIDERVEQHNSGFYNTAFTKQVSDWKLFHVMGCEDRVQARKIETHIKKMKSKTYIQNLKKYPEILEKLKSKYN</sequence>
<feature type="domain" description="GIY-YIG" evidence="1">
    <location>
        <begin position="1"/>
        <end position="77"/>
    </location>
</feature>
<organism evidence="2 3">
    <name type="scientific">Gelidibacter salicanalis</name>
    <dbReference type="NCBI Taxonomy" id="291193"/>
    <lineage>
        <taxon>Bacteria</taxon>
        <taxon>Pseudomonadati</taxon>
        <taxon>Bacteroidota</taxon>
        <taxon>Flavobacteriia</taxon>
        <taxon>Flavobacteriales</taxon>
        <taxon>Flavobacteriaceae</taxon>
        <taxon>Gelidibacter</taxon>
    </lineage>
</organism>
<gene>
    <name evidence="2" type="ORF">JEM65_03740</name>
</gene>
<dbReference type="Pfam" id="PF01541">
    <property type="entry name" value="GIY-YIG"/>
    <property type="match status" value="1"/>
</dbReference>
<name>A0A934KL49_9FLAO</name>
<dbReference type="CDD" id="cd10449">
    <property type="entry name" value="GIY-YIG_SLX1_like"/>
    <property type="match status" value="1"/>
</dbReference>
<protein>
    <submittedName>
        <fullName evidence="2">GIY-YIG nuclease family protein</fullName>
    </submittedName>
</protein>
<dbReference type="Proteomes" id="UP000662373">
    <property type="component" value="Unassembled WGS sequence"/>
</dbReference>
<dbReference type="AlphaFoldDB" id="A0A934KL49"/>
<dbReference type="Gene3D" id="3.40.1440.10">
    <property type="entry name" value="GIY-YIG endonuclease"/>
    <property type="match status" value="1"/>
</dbReference>
<evidence type="ECO:0000259" key="1">
    <source>
        <dbReference type="PROSITE" id="PS50164"/>
    </source>
</evidence>
<accession>A0A934KL49</accession>
<comment type="caution">
    <text evidence="2">The sequence shown here is derived from an EMBL/GenBank/DDBJ whole genome shotgun (WGS) entry which is preliminary data.</text>
</comment>
<keyword evidence="3" id="KW-1185">Reference proteome</keyword>
<dbReference type="SUPFAM" id="SSF82771">
    <property type="entry name" value="GIY-YIG endonuclease"/>
    <property type="match status" value="1"/>
</dbReference>
<proteinExistence type="predicted"/>
<reference evidence="2 3" key="1">
    <citation type="submission" date="2020-09" db="EMBL/GenBank/DDBJ databases">
        <title>Draft genome of Gelidibacter salicanalis PAMC21136.</title>
        <authorList>
            <person name="Park H."/>
        </authorList>
    </citation>
    <scope>NUCLEOTIDE SEQUENCE [LARGE SCALE GENOMIC DNA]</scope>
    <source>
        <strain evidence="2 3">PAMC21136</strain>
    </source>
</reference>
<evidence type="ECO:0000313" key="3">
    <source>
        <dbReference type="Proteomes" id="UP000662373"/>
    </source>
</evidence>
<dbReference type="PROSITE" id="PS50164">
    <property type="entry name" value="GIY_YIG"/>
    <property type="match status" value="1"/>
</dbReference>
<dbReference type="RefSeq" id="WP_199597215.1">
    <property type="nucleotide sequence ID" value="NZ_JAEHJZ010000004.1"/>
</dbReference>
<dbReference type="InterPro" id="IPR035901">
    <property type="entry name" value="GIY-YIG_endonuc_sf"/>
</dbReference>
<dbReference type="InterPro" id="IPR000305">
    <property type="entry name" value="GIY-YIG_endonuc"/>
</dbReference>
<dbReference type="EMBL" id="JAEHJZ010000004">
    <property type="protein sequence ID" value="MBJ7879769.1"/>
    <property type="molecule type" value="Genomic_DNA"/>
</dbReference>